<keyword evidence="13" id="KW-1185">Reference proteome</keyword>
<evidence type="ECO:0000256" key="6">
    <source>
        <dbReference type="ARBA" id="ARBA00022989"/>
    </source>
</evidence>
<sequence length="231" mass="26876">MFGIIAKPLGWLLTQLYSIVGNYGITLVIVTVIVKFALYPVYKKQILSTAGMSDMQPRMQELQRKYANDKEKLNEKMAELYKEEGFNPMGGCLPMIVQMIVIMGLFALLRNPMVYVSSDEMYFAIHEGFLWIQDLSQPDLWILPILAGVATFFSFWLNQQTNPNPQTGNFMMKAMQYFFPIMIVWLARTYPSGLAIYWFISQFMQIFFNLRFNQIRKALKAKDKPAKKKKK</sequence>
<dbReference type="CDD" id="cd20070">
    <property type="entry name" value="5TM_YidC_Alb3"/>
    <property type="match status" value="1"/>
</dbReference>
<dbReference type="GO" id="GO:0005886">
    <property type="term" value="C:plasma membrane"/>
    <property type="evidence" value="ECO:0007669"/>
    <property type="project" value="UniProtKB-SubCell"/>
</dbReference>
<name>A0A415E0K1_9FIRM</name>
<evidence type="ECO:0000256" key="1">
    <source>
        <dbReference type="ARBA" id="ARBA00004651"/>
    </source>
</evidence>
<evidence type="ECO:0000256" key="9">
    <source>
        <dbReference type="RuleBase" id="RU003945"/>
    </source>
</evidence>
<dbReference type="Pfam" id="PF02096">
    <property type="entry name" value="60KD_IMP"/>
    <property type="match status" value="1"/>
</dbReference>
<dbReference type="STRING" id="1776384.GCA_900086585_00616"/>
<evidence type="ECO:0000256" key="4">
    <source>
        <dbReference type="ARBA" id="ARBA00022692"/>
    </source>
</evidence>
<evidence type="ECO:0000256" key="7">
    <source>
        <dbReference type="ARBA" id="ARBA00023136"/>
    </source>
</evidence>
<dbReference type="Proteomes" id="UP000284841">
    <property type="component" value="Unassembled WGS sequence"/>
</dbReference>
<dbReference type="GO" id="GO:0032977">
    <property type="term" value="F:membrane insertase activity"/>
    <property type="evidence" value="ECO:0007669"/>
    <property type="project" value="InterPro"/>
</dbReference>
<dbReference type="PANTHER" id="PTHR12428:SF65">
    <property type="entry name" value="CYTOCHROME C OXIDASE ASSEMBLY PROTEIN COX18, MITOCHONDRIAL"/>
    <property type="match status" value="1"/>
</dbReference>
<dbReference type="PANTHER" id="PTHR12428">
    <property type="entry name" value="OXA1"/>
    <property type="match status" value="1"/>
</dbReference>
<dbReference type="GO" id="GO:0051205">
    <property type="term" value="P:protein insertion into membrane"/>
    <property type="evidence" value="ECO:0007669"/>
    <property type="project" value="TreeGrafter"/>
</dbReference>
<dbReference type="AlphaFoldDB" id="A0A415E0K1"/>
<dbReference type="InterPro" id="IPR028055">
    <property type="entry name" value="YidC/Oxa/ALB_C"/>
</dbReference>
<dbReference type="PRINTS" id="PR01900">
    <property type="entry name" value="YIDCPROTEIN"/>
</dbReference>
<dbReference type="GeneID" id="83003023"/>
<keyword evidence="5" id="KW-0653">Protein transport</keyword>
<comment type="caution">
    <text evidence="12">The sequence shown here is derived from an EMBL/GenBank/DDBJ whole genome shotgun (WGS) entry which is preliminary data.</text>
</comment>
<keyword evidence="7 10" id="KW-0472">Membrane</keyword>
<dbReference type="EMBL" id="QRMS01000003">
    <property type="protein sequence ID" value="RHJ87162.1"/>
    <property type="molecule type" value="Genomic_DNA"/>
</dbReference>
<feature type="transmembrane region" description="Helical" evidence="10">
    <location>
        <begin position="20"/>
        <end position="42"/>
    </location>
</feature>
<dbReference type="GO" id="GO:0015031">
    <property type="term" value="P:protein transport"/>
    <property type="evidence" value="ECO:0007669"/>
    <property type="project" value="UniProtKB-KW"/>
</dbReference>
<gene>
    <name evidence="12" type="ORF">DW099_10685</name>
</gene>
<evidence type="ECO:0000259" key="11">
    <source>
        <dbReference type="Pfam" id="PF02096"/>
    </source>
</evidence>
<dbReference type="InterPro" id="IPR047196">
    <property type="entry name" value="YidC_ALB_C"/>
</dbReference>
<reference evidence="12 13" key="1">
    <citation type="submission" date="2018-08" db="EMBL/GenBank/DDBJ databases">
        <title>A genome reference for cultivated species of the human gut microbiota.</title>
        <authorList>
            <person name="Zou Y."/>
            <person name="Xue W."/>
            <person name="Luo G."/>
        </authorList>
    </citation>
    <scope>NUCLEOTIDE SEQUENCE [LARGE SCALE GENOMIC DNA]</scope>
    <source>
        <strain evidence="12 13">AM07-24</strain>
    </source>
</reference>
<evidence type="ECO:0000256" key="3">
    <source>
        <dbReference type="ARBA" id="ARBA00022475"/>
    </source>
</evidence>
<accession>A0A415E0K1</accession>
<protein>
    <submittedName>
        <fullName evidence="12">Protein translocase component YidC</fullName>
    </submittedName>
</protein>
<comment type="similarity">
    <text evidence="9">Belongs to the OXA1/ALB3/YidC family.</text>
</comment>
<evidence type="ECO:0000256" key="5">
    <source>
        <dbReference type="ARBA" id="ARBA00022927"/>
    </source>
</evidence>
<evidence type="ECO:0000256" key="2">
    <source>
        <dbReference type="ARBA" id="ARBA00022448"/>
    </source>
</evidence>
<evidence type="ECO:0000313" key="13">
    <source>
        <dbReference type="Proteomes" id="UP000284841"/>
    </source>
</evidence>
<keyword evidence="4 9" id="KW-0812">Transmembrane</keyword>
<feature type="domain" description="Membrane insertase YidC/Oxa/ALB C-terminal" evidence="11">
    <location>
        <begin position="23"/>
        <end position="210"/>
    </location>
</feature>
<evidence type="ECO:0000256" key="8">
    <source>
        <dbReference type="ARBA" id="ARBA00023186"/>
    </source>
</evidence>
<dbReference type="RefSeq" id="WP_067533735.1">
    <property type="nucleotide sequence ID" value="NZ_AP025567.1"/>
</dbReference>
<organism evidence="12 13">
    <name type="scientific">Emergencia timonensis</name>
    <dbReference type="NCBI Taxonomy" id="1776384"/>
    <lineage>
        <taxon>Bacteria</taxon>
        <taxon>Bacillati</taxon>
        <taxon>Bacillota</taxon>
        <taxon>Clostridia</taxon>
        <taxon>Peptostreptococcales</taxon>
        <taxon>Anaerovoracaceae</taxon>
        <taxon>Emergencia</taxon>
    </lineage>
</organism>
<dbReference type="NCBIfam" id="TIGR03592">
    <property type="entry name" value="yidC_oxa1_cterm"/>
    <property type="match status" value="1"/>
</dbReference>
<comment type="subcellular location">
    <subcellularLocation>
        <location evidence="1">Cell membrane</location>
        <topology evidence="1">Multi-pass membrane protein</topology>
    </subcellularLocation>
    <subcellularLocation>
        <location evidence="9">Membrane</location>
        <topology evidence="9">Multi-pass membrane protein</topology>
    </subcellularLocation>
</comment>
<keyword evidence="8" id="KW-0143">Chaperone</keyword>
<feature type="transmembrane region" description="Helical" evidence="10">
    <location>
        <begin position="140"/>
        <end position="158"/>
    </location>
</feature>
<dbReference type="InterPro" id="IPR001708">
    <property type="entry name" value="YidC/ALB3/OXA1/COX18"/>
</dbReference>
<evidence type="ECO:0000256" key="10">
    <source>
        <dbReference type="SAM" id="Phobius"/>
    </source>
</evidence>
<feature type="transmembrane region" description="Helical" evidence="10">
    <location>
        <begin position="86"/>
        <end position="109"/>
    </location>
</feature>
<keyword evidence="3" id="KW-1003">Cell membrane</keyword>
<evidence type="ECO:0000313" key="12">
    <source>
        <dbReference type="EMBL" id="RHJ87162.1"/>
    </source>
</evidence>
<dbReference type="OrthoDB" id="9780552at2"/>
<proteinExistence type="inferred from homology"/>
<keyword evidence="2" id="KW-0813">Transport</keyword>
<keyword evidence="6 10" id="KW-1133">Transmembrane helix</keyword>